<dbReference type="SMART" id="SM01191">
    <property type="entry name" value="ENT"/>
    <property type="match status" value="1"/>
</dbReference>
<evidence type="ECO:0000256" key="2">
    <source>
        <dbReference type="ARBA" id="ARBA00023242"/>
    </source>
</evidence>
<reference evidence="4 5" key="1">
    <citation type="submission" date="2019-09" db="EMBL/GenBank/DDBJ databases">
        <title>A chromosome-level genome assembly of the Chinese tupelo Nyssa sinensis.</title>
        <authorList>
            <person name="Yang X."/>
            <person name="Kang M."/>
            <person name="Yang Y."/>
            <person name="Xiong H."/>
            <person name="Wang M."/>
            <person name="Zhang Z."/>
            <person name="Wang Z."/>
            <person name="Wu H."/>
            <person name="Ma T."/>
            <person name="Liu J."/>
            <person name="Xi Z."/>
        </authorList>
    </citation>
    <scope>NUCLEOTIDE SEQUENCE [LARGE SCALE GENOMIC DNA]</scope>
    <source>
        <strain evidence="4">J267</strain>
        <tissue evidence="4">Leaf</tissue>
    </source>
</reference>
<evidence type="ECO:0000313" key="5">
    <source>
        <dbReference type="Proteomes" id="UP000325577"/>
    </source>
</evidence>
<dbReference type="InterPro" id="IPR008395">
    <property type="entry name" value="Agenet-like_dom"/>
</dbReference>
<evidence type="ECO:0000259" key="3">
    <source>
        <dbReference type="PROSITE" id="PS51138"/>
    </source>
</evidence>
<evidence type="ECO:0000313" key="4">
    <source>
        <dbReference type="EMBL" id="KAA8550814.1"/>
    </source>
</evidence>
<proteinExistence type="predicted"/>
<dbReference type="OrthoDB" id="663550at2759"/>
<dbReference type="GO" id="GO:0005634">
    <property type="term" value="C:nucleus"/>
    <property type="evidence" value="ECO:0007669"/>
    <property type="project" value="UniProtKB-SubCell"/>
</dbReference>
<sequence length="357" mass="40746">MKHKQNKTKLRPILLKPSLLLFPSNPRFKLKKSAIMVFKEWDLVEVLRRENDLCGSWFSGKIIAIDGDGSYIVRYELLVDHKGEPLLEKVLGEYVRPQPPNGMGKRWMVGNIAEVFDVPCWRVGKVVKVLNNDYFIIKLFGSIQLKEFHQSNLRIRQAWNGSTWSMIEKISPNKENNLCYSIYSQSFVRRGSTTDDISSLKARLGEKCMNGSTKMDVKTDKTANYPLNSSSGLVWSSEGSNHCSVASSSFIEFPEYYPNQYSLKSSRNIFGSSDTELSFSSSSGQKHLSPSPEDNIEVDIHKLELRAYQSTVQAFYALGPLSWEQESLLTNLRLSLHISNEEHLLQLRHLLSTQVQR</sequence>
<keyword evidence="5" id="KW-1185">Reference proteome</keyword>
<dbReference type="InterPro" id="IPR005491">
    <property type="entry name" value="ENT_dom"/>
</dbReference>
<dbReference type="PANTHER" id="PTHR31917:SF59">
    <property type="entry name" value="ENT DOMAIN-CONTAINING PROTEIN"/>
    <property type="match status" value="1"/>
</dbReference>
<dbReference type="InterPro" id="IPR036142">
    <property type="entry name" value="ENT_dom-like_sf"/>
</dbReference>
<dbReference type="Pfam" id="PF05641">
    <property type="entry name" value="Agenet"/>
    <property type="match status" value="1"/>
</dbReference>
<accession>A0A5J5C7I2</accession>
<protein>
    <recommendedName>
        <fullName evidence="3">ENT domain-containing protein</fullName>
    </recommendedName>
</protein>
<dbReference type="SUPFAM" id="SSF158639">
    <property type="entry name" value="ENT-like"/>
    <property type="match status" value="1"/>
</dbReference>
<feature type="domain" description="ENT" evidence="3">
    <location>
        <begin position="296"/>
        <end position="357"/>
    </location>
</feature>
<keyword evidence="2" id="KW-0539">Nucleus</keyword>
<organism evidence="4 5">
    <name type="scientific">Nyssa sinensis</name>
    <dbReference type="NCBI Taxonomy" id="561372"/>
    <lineage>
        <taxon>Eukaryota</taxon>
        <taxon>Viridiplantae</taxon>
        <taxon>Streptophyta</taxon>
        <taxon>Embryophyta</taxon>
        <taxon>Tracheophyta</taxon>
        <taxon>Spermatophyta</taxon>
        <taxon>Magnoliopsida</taxon>
        <taxon>eudicotyledons</taxon>
        <taxon>Gunneridae</taxon>
        <taxon>Pentapetalae</taxon>
        <taxon>asterids</taxon>
        <taxon>Cornales</taxon>
        <taxon>Nyssaceae</taxon>
        <taxon>Nyssa</taxon>
    </lineage>
</organism>
<dbReference type="AlphaFoldDB" id="A0A5J5C7I2"/>
<dbReference type="EMBL" id="CM018031">
    <property type="protein sequence ID" value="KAA8550814.1"/>
    <property type="molecule type" value="Genomic_DNA"/>
</dbReference>
<gene>
    <name evidence="4" type="ORF">F0562_002498</name>
</gene>
<dbReference type="Proteomes" id="UP000325577">
    <property type="component" value="Linkage Group LG0"/>
</dbReference>
<comment type="subcellular location">
    <subcellularLocation>
        <location evidence="1">Nucleus</location>
    </subcellularLocation>
</comment>
<dbReference type="PROSITE" id="PS51138">
    <property type="entry name" value="ENT"/>
    <property type="match status" value="1"/>
</dbReference>
<dbReference type="Pfam" id="PF03735">
    <property type="entry name" value="ENT"/>
    <property type="match status" value="1"/>
</dbReference>
<evidence type="ECO:0000256" key="1">
    <source>
        <dbReference type="ARBA" id="ARBA00004123"/>
    </source>
</evidence>
<dbReference type="InterPro" id="IPR014002">
    <property type="entry name" value="Agenet_dom_plant"/>
</dbReference>
<dbReference type="PANTHER" id="PTHR31917">
    <property type="entry name" value="AGENET DOMAIN-CONTAINING PROTEIN-RELATED"/>
    <property type="match status" value="1"/>
</dbReference>
<dbReference type="SMART" id="SM00743">
    <property type="entry name" value="Agenet"/>
    <property type="match status" value="2"/>
</dbReference>
<name>A0A5J5C7I2_9ASTE</name>
<dbReference type="CDD" id="cd20405">
    <property type="entry name" value="Tudor_Agenet_AtDUF_rpt1_3"/>
    <property type="match status" value="1"/>
</dbReference>
<dbReference type="Gene3D" id="1.10.1240.40">
    <property type="entry name" value="ENT domain"/>
    <property type="match status" value="1"/>
</dbReference>